<dbReference type="EMBL" id="JBHSGB010000016">
    <property type="protein sequence ID" value="MFC4656576.1"/>
    <property type="molecule type" value="Genomic_DNA"/>
</dbReference>
<dbReference type="InterPro" id="IPR050789">
    <property type="entry name" value="Diverse_Enzym_Activities"/>
</dbReference>
<keyword evidence="1" id="KW-0732">Signal</keyword>
<protein>
    <submittedName>
        <fullName evidence="3">Serine hydrolase domain-containing protein</fullName>
        <ecNumber evidence="3">3.-.-.-</ecNumber>
    </submittedName>
</protein>
<dbReference type="Proteomes" id="UP001595962">
    <property type="component" value="Unassembled WGS sequence"/>
</dbReference>
<dbReference type="GO" id="GO:0016787">
    <property type="term" value="F:hydrolase activity"/>
    <property type="evidence" value="ECO:0007669"/>
    <property type="project" value="UniProtKB-KW"/>
</dbReference>
<name>A0ABV9JQL5_9GAMM</name>
<dbReference type="RefSeq" id="WP_377335757.1">
    <property type="nucleotide sequence ID" value="NZ_JBHSGB010000016.1"/>
</dbReference>
<keyword evidence="4" id="KW-1185">Reference proteome</keyword>
<feature type="signal peptide" evidence="1">
    <location>
        <begin position="1"/>
        <end position="22"/>
    </location>
</feature>
<accession>A0ABV9JQL5</accession>
<dbReference type="SUPFAM" id="SSF56601">
    <property type="entry name" value="beta-lactamase/transpeptidase-like"/>
    <property type="match status" value="1"/>
</dbReference>
<dbReference type="InterPro" id="IPR012338">
    <property type="entry name" value="Beta-lactam/transpept-like"/>
</dbReference>
<keyword evidence="3" id="KW-0378">Hydrolase</keyword>
<organism evidence="3 4">
    <name type="scientific">Rheinheimera marina</name>
    <dbReference type="NCBI Taxonomy" id="1774958"/>
    <lineage>
        <taxon>Bacteria</taxon>
        <taxon>Pseudomonadati</taxon>
        <taxon>Pseudomonadota</taxon>
        <taxon>Gammaproteobacteria</taxon>
        <taxon>Chromatiales</taxon>
        <taxon>Chromatiaceae</taxon>
        <taxon>Rheinheimera</taxon>
    </lineage>
</organism>
<dbReference type="PANTHER" id="PTHR43283">
    <property type="entry name" value="BETA-LACTAMASE-RELATED"/>
    <property type="match status" value="1"/>
</dbReference>
<feature type="domain" description="Beta-lactamase-related" evidence="2">
    <location>
        <begin position="42"/>
        <end position="324"/>
    </location>
</feature>
<evidence type="ECO:0000256" key="1">
    <source>
        <dbReference type="SAM" id="SignalP"/>
    </source>
</evidence>
<reference evidence="4" key="1">
    <citation type="journal article" date="2019" name="Int. J. Syst. Evol. Microbiol.">
        <title>The Global Catalogue of Microorganisms (GCM) 10K type strain sequencing project: providing services to taxonomists for standard genome sequencing and annotation.</title>
        <authorList>
            <consortium name="The Broad Institute Genomics Platform"/>
            <consortium name="The Broad Institute Genome Sequencing Center for Infectious Disease"/>
            <person name="Wu L."/>
            <person name="Ma J."/>
        </authorList>
    </citation>
    <scope>NUCLEOTIDE SEQUENCE [LARGE SCALE GENOMIC DNA]</scope>
    <source>
        <strain evidence="4">DT28</strain>
    </source>
</reference>
<proteinExistence type="predicted"/>
<evidence type="ECO:0000313" key="4">
    <source>
        <dbReference type="Proteomes" id="UP001595962"/>
    </source>
</evidence>
<dbReference type="PANTHER" id="PTHR43283:SF7">
    <property type="entry name" value="BETA-LACTAMASE-RELATED DOMAIN-CONTAINING PROTEIN"/>
    <property type="match status" value="1"/>
</dbReference>
<dbReference type="EC" id="3.-.-.-" evidence="3"/>
<sequence>MTPLLQKLFFSAALSLSPWLQAAGPLAIQAEIEALNLQKMAGILVQQNDQLLYEQYFNGSSANELHDIRSASKSVTSLLFGIALQQQLFTSEQDLVLPLFADYQPLLFANKAKTAMTFFQLLSMTNPLECNDWTDYSAGNEERMYLQADWLSFVLYLPERGHAPWEKAPADQPYGRDFAYCTAGVFLTGAAIERKTKMKLSDYAQQQLFTPLGIKEVSWPYSPKGLTQGGGGLRIKAADLLKLGQLMLNKGQWQGKSLVSADWVKKSFTAYSEAMPEMHADYGLTWWIFTYQVNGNAVQAYAAAGNYLFVIPAFNATVVTTSSAYNTKYMHQQIHQLMQNVILPALSARSV</sequence>
<dbReference type="InterPro" id="IPR001466">
    <property type="entry name" value="Beta-lactam-related"/>
</dbReference>
<comment type="caution">
    <text evidence="3">The sequence shown here is derived from an EMBL/GenBank/DDBJ whole genome shotgun (WGS) entry which is preliminary data.</text>
</comment>
<evidence type="ECO:0000259" key="2">
    <source>
        <dbReference type="Pfam" id="PF00144"/>
    </source>
</evidence>
<feature type="chain" id="PRO_5047146237" evidence="1">
    <location>
        <begin position="23"/>
        <end position="351"/>
    </location>
</feature>
<dbReference type="Pfam" id="PF00144">
    <property type="entry name" value="Beta-lactamase"/>
    <property type="match status" value="1"/>
</dbReference>
<dbReference type="Gene3D" id="3.40.710.10">
    <property type="entry name" value="DD-peptidase/beta-lactamase superfamily"/>
    <property type="match status" value="1"/>
</dbReference>
<gene>
    <name evidence="3" type="ORF">ACFO3I_16270</name>
</gene>
<evidence type="ECO:0000313" key="3">
    <source>
        <dbReference type="EMBL" id="MFC4656576.1"/>
    </source>
</evidence>